<dbReference type="GO" id="GO:0000976">
    <property type="term" value="F:transcription cis-regulatory region binding"/>
    <property type="evidence" value="ECO:0007669"/>
    <property type="project" value="TreeGrafter"/>
</dbReference>
<proteinExistence type="predicted"/>
<evidence type="ECO:0000313" key="4">
    <source>
        <dbReference type="EMBL" id="CAB4720599.1"/>
    </source>
</evidence>
<dbReference type="GO" id="GO:0003700">
    <property type="term" value="F:DNA-binding transcription factor activity"/>
    <property type="evidence" value="ECO:0007669"/>
    <property type="project" value="TreeGrafter"/>
</dbReference>
<dbReference type="EMBL" id="CAFBIY010000054">
    <property type="protein sequence ID" value="CAB4850458.1"/>
    <property type="molecule type" value="Genomic_DNA"/>
</dbReference>
<dbReference type="InterPro" id="IPR050109">
    <property type="entry name" value="HTH-type_TetR-like_transc_reg"/>
</dbReference>
<dbReference type="InterPro" id="IPR009057">
    <property type="entry name" value="Homeodomain-like_sf"/>
</dbReference>
<dbReference type="InterPro" id="IPR023772">
    <property type="entry name" value="DNA-bd_HTH_TetR-type_CS"/>
</dbReference>
<evidence type="ECO:0000313" key="3">
    <source>
        <dbReference type="EMBL" id="CAB4363604.1"/>
    </source>
</evidence>
<dbReference type="Gene3D" id="1.10.357.10">
    <property type="entry name" value="Tetracycline Repressor, domain 2"/>
    <property type="match status" value="1"/>
</dbReference>
<gene>
    <name evidence="4" type="ORF">UFOPK2656_01309</name>
    <name evidence="5" type="ORF">UFOPK3267_01193</name>
    <name evidence="6" type="ORF">UFOPK3651_01306</name>
    <name evidence="3" type="ORF">UFOPK4189_01382</name>
</gene>
<name>A0A6J7C188_9ZZZZ</name>
<sequence>MQVFARNGFHSTSMNDVADAAGVTKPVLYQHFDSKQDLYLALLEEAGNRLRNTVTKAVASATNGKEQTEFGFKAYFRWVANDHDAFLLLFGSRANRDEESVSTIRRITAETAHAIAPLIAADIDSDHQRTLAHGLVGLAEGASRHLVERGEAFDPEVLGQQVADMAWAGLRAVHRG</sequence>
<reference evidence="5" key="1">
    <citation type="submission" date="2020-05" db="EMBL/GenBank/DDBJ databases">
        <authorList>
            <person name="Chiriac C."/>
            <person name="Salcher M."/>
            <person name="Ghai R."/>
            <person name="Kavagutti S V."/>
        </authorList>
    </citation>
    <scope>NUCLEOTIDE SEQUENCE</scope>
</reference>
<dbReference type="EMBL" id="CAESGF010000006">
    <property type="protein sequence ID" value="CAB4363604.1"/>
    <property type="molecule type" value="Genomic_DNA"/>
</dbReference>
<protein>
    <submittedName>
        <fullName evidence="5">Unannotated protein</fullName>
    </submittedName>
</protein>
<dbReference type="PANTHER" id="PTHR30055:SF160">
    <property type="entry name" value="TRANSCRIPTIONAL REGULATORY PROTEIN (PROBABLY ASNC-FAMILY)-RELATED"/>
    <property type="match status" value="1"/>
</dbReference>
<dbReference type="SUPFAM" id="SSF46689">
    <property type="entry name" value="Homeodomain-like"/>
    <property type="match status" value="1"/>
</dbReference>
<organism evidence="5">
    <name type="scientific">freshwater metagenome</name>
    <dbReference type="NCBI Taxonomy" id="449393"/>
    <lineage>
        <taxon>unclassified sequences</taxon>
        <taxon>metagenomes</taxon>
        <taxon>ecological metagenomes</taxon>
    </lineage>
</organism>
<evidence type="ECO:0000313" key="6">
    <source>
        <dbReference type="EMBL" id="CAB4928296.1"/>
    </source>
</evidence>
<dbReference type="PROSITE" id="PS50977">
    <property type="entry name" value="HTH_TETR_2"/>
    <property type="match status" value="1"/>
</dbReference>
<dbReference type="EMBL" id="CAFBMT010000006">
    <property type="protein sequence ID" value="CAB4928296.1"/>
    <property type="molecule type" value="Genomic_DNA"/>
</dbReference>
<dbReference type="PANTHER" id="PTHR30055">
    <property type="entry name" value="HTH-TYPE TRANSCRIPTIONAL REGULATOR RUTR"/>
    <property type="match status" value="1"/>
</dbReference>
<evidence type="ECO:0000313" key="5">
    <source>
        <dbReference type="EMBL" id="CAB4850458.1"/>
    </source>
</evidence>
<dbReference type="SUPFAM" id="SSF48498">
    <property type="entry name" value="Tetracyclin repressor-like, C-terminal domain"/>
    <property type="match status" value="1"/>
</dbReference>
<dbReference type="Pfam" id="PF00440">
    <property type="entry name" value="TetR_N"/>
    <property type="match status" value="1"/>
</dbReference>
<keyword evidence="1" id="KW-0238">DNA-binding</keyword>
<feature type="domain" description="HTH tetR-type" evidence="2">
    <location>
        <begin position="1"/>
        <end position="50"/>
    </location>
</feature>
<dbReference type="EMBL" id="CAEZYF010000006">
    <property type="protein sequence ID" value="CAB4720599.1"/>
    <property type="molecule type" value="Genomic_DNA"/>
</dbReference>
<dbReference type="PROSITE" id="PS01081">
    <property type="entry name" value="HTH_TETR_1"/>
    <property type="match status" value="1"/>
</dbReference>
<dbReference type="InterPro" id="IPR001647">
    <property type="entry name" value="HTH_TetR"/>
</dbReference>
<accession>A0A6J7C188</accession>
<dbReference type="InterPro" id="IPR036271">
    <property type="entry name" value="Tet_transcr_reg_TetR-rel_C_sf"/>
</dbReference>
<dbReference type="AlphaFoldDB" id="A0A6J7C188"/>
<evidence type="ECO:0000256" key="1">
    <source>
        <dbReference type="ARBA" id="ARBA00023125"/>
    </source>
</evidence>
<evidence type="ECO:0000259" key="2">
    <source>
        <dbReference type="PROSITE" id="PS50977"/>
    </source>
</evidence>